<dbReference type="Gene3D" id="1.10.600.10">
    <property type="entry name" value="Farnesyl Diphosphate Synthase"/>
    <property type="match status" value="1"/>
</dbReference>
<dbReference type="OrthoDB" id="2998174at2759"/>
<accession>A0A4Y9Y5L4</accession>
<evidence type="ECO:0000313" key="1">
    <source>
        <dbReference type="EMBL" id="TFY56897.1"/>
    </source>
</evidence>
<dbReference type="Proteomes" id="UP000298327">
    <property type="component" value="Unassembled WGS sequence"/>
</dbReference>
<name>A0A4Y9Y5L4_9AGAM</name>
<comment type="caution">
    <text evidence="1">The sequence shown here is derived from an EMBL/GenBank/DDBJ whole genome shotgun (WGS) entry which is preliminary data.</text>
</comment>
<dbReference type="AlphaFoldDB" id="A0A4Y9Y5L4"/>
<keyword evidence="2" id="KW-1185">Reference proteome</keyword>
<organism evidence="1 2">
    <name type="scientific">Dentipellis fragilis</name>
    <dbReference type="NCBI Taxonomy" id="205917"/>
    <lineage>
        <taxon>Eukaryota</taxon>
        <taxon>Fungi</taxon>
        <taxon>Dikarya</taxon>
        <taxon>Basidiomycota</taxon>
        <taxon>Agaricomycotina</taxon>
        <taxon>Agaricomycetes</taxon>
        <taxon>Russulales</taxon>
        <taxon>Hericiaceae</taxon>
        <taxon>Dentipellis</taxon>
    </lineage>
</organism>
<evidence type="ECO:0000313" key="2">
    <source>
        <dbReference type="Proteomes" id="UP000298327"/>
    </source>
</evidence>
<proteinExistence type="predicted"/>
<dbReference type="InterPro" id="IPR008949">
    <property type="entry name" value="Isoprenoid_synthase_dom_sf"/>
</dbReference>
<dbReference type="EMBL" id="SEOQ01000790">
    <property type="protein sequence ID" value="TFY56897.1"/>
    <property type="molecule type" value="Genomic_DNA"/>
</dbReference>
<sequence length="150" mass="17169">MDKSQASSERDAKLTEPDFNRELTIDRDPPCRSDIRLGRAQISGYIRDFLCRCDFVYAGRSDFSELGSACIAKSIARGYITPENDSFRRLIPVGAAVVWNAYHHLPDEQTQEYLALLISFFVCAEDMFKDNNDAILAFNGLFIRRQPQRH</sequence>
<gene>
    <name evidence="1" type="ORF">EVG20_g8750</name>
</gene>
<protein>
    <submittedName>
        <fullName evidence="1">Uncharacterized protein</fullName>
    </submittedName>
</protein>
<reference evidence="1 2" key="1">
    <citation type="submission" date="2019-02" db="EMBL/GenBank/DDBJ databases">
        <title>Genome sequencing of the rare red list fungi Dentipellis fragilis.</title>
        <authorList>
            <person name="Buettner E."/>
            <person name="Kellner H."/>
        </authorList>
    </citation>
    <scope>NUCLEOTIDE SEQUENCE [LARGE SCALE GENOMIC DNA]</scope>
    <source>
        <strain evidence="1 2">DSM 105465</strain>
    </source>
</reference>